<name>A0A940MFX1_9ACTN</name>
<keyword evidence="1" id="KW-0732">Signal</keyword>
<organism evidence="3 4">
    <name type="scientific">Streptomyces montanisoli</name>
    <dbReference type="NCBI Taxonomy" id="2798581"/>
    <lineage>
        <taxon>Bacteria</taxon>
        <taxon>Bacillati</taxon>
        <taxon>Actinomycetota</taxon>
        <taxon>Actinomycetes</taxon>
        <taxon>Kitasatosporales</taxon>
        <taxon>Streptomycetaceae</taxon>
        <taxon>Streptomyces</taxon>
    </lineage>
</organism>
<dbReference type="Pfam" id="PF26366">
    <property type="entry name" value="DUF8094"/>
    <property type="match status" value="1"/>
</dbReference>
<dbReference type="PROSITE" id="PS51257">
    <property type="entry name" value="PROKAR_LIPOPROTEIN"/>
    <property type="match status" value="1"/>
</dbReference>
<evidence type="ECO:0000313" key="4">
    <source>
        <dbReference type="Proteomes" id="UP000670475"/>
    </source>
</evidence>
<keyword evidence="4" id="KW-1185">Reference proteome</keyword>
<dbReference type="Proteomes" id="UP000670475">
    <property type="component" value="Unassembled WGS sequence"/>
</dbReference>
<dbReference type="InterPro" id="IPR058407">
    <property type="entry name" value="DUF8094"/>
</dbReference>
<protein>
    <recommendedName>
        <fullName evidence="2">DUF8094 domain-containing protein</fullName>
    </recommendedName>
</protein>
<reference evidence="3" key="1">
    <citation type="submission" date="2021-03" db="EMBL/GenBank/DDBJ databases">
        <title>Whole genome sequence of Streptomyces bomunensis MMS17-BM035.</title>
        <authorList>
            <person name="Lee J.H."/>
        </authorList>
    </citation>
    <scope>NUCLEOTIDE SEQUENCE</scope>
    <source>
        <strain evidence="3">MMS17-BM035</strain>
    </source>
</reference>
<gene>
    <name evidence="3" type="ORF">JFN87_23815</name>
</gene>
<accession>A0A940MFX1</accession>
<feature type="chain" id="PRO_5036841931" description="DUF8094 domain-containing protein" evidence="1">
    <location>
        <begin position="22"/>
        <end position="325"/>
    </location>
</feature>
<dbReference type="RefSeq" id="WP_209343057.1">
    <property type="nucleotide sequence ID" value="NZ_JAGIQL010000118.1"/>
</dbReference>
<feature type="domain" description="DUF8094" evidence="2">
    <location>
        <begin position="34"/>
        <end position="324"/>
    </location>
</feature>
<proteinExistence type="predicted"/>
<evidence type="ECO:0000256" key="1">
    <source>
        <dbReference type="SAM" id="SignalP"/>
    </source>
</evidence>
<evidence type="ECO:0000313" key="3">
    <source>
        <dbReference type="EMBL" id="MBP0460489.1"/>
    </source>
</evidence>
<evidence type="ECO:0000259" key="2">
    <source>
        <dbReference type="Pfam" id="PF26366"/>
    </source>
</evidence>
<feature type="signal peptide" evidence="1">
    <location>
        <begin position="1"/>
        <end position="21"/>
    </location>
</feature>
<sequence>MRRRIRTAWLAAAATTVLSLAASGCVTVHGELAVVPAVKRGEAAQALKGFVAAYNAADKAYDPALDRDEVSGALGAINQAGLKSKSVTSPGGNEQHKDLVLTDPRFTIPKKAGWPRWFVADAAPQGQRAGNSHARWVMAFVRDAPDAAWRVAYLTIMAQDAIPRFKKDGDGYAVALDGTAEGLAVAPGRLSSAYAKYLKTGSPDDFAPGPHTDQWRAQRAKTAKQPASTIQYVDQPLKDGDFRPLALATKDGGALVFFATHYFQRQTTAPGYRPDLPADVKPLTKGTVKSSLTKEWVSSQVAEDPKTGKVKVVSRLEGVVAATGS</sequence>
<dbReference type="AlphaFoldDB" id="A0A940MFX1"/>
<dbReference type="EMBL" id="JAGIQL010000118">
    <property type="protein sequence ID" value="MBP0460489.1"/>
    <property type="molecule type" value="Genomic_DNA"/>
</dbReference>
<comment type="caution">
    <text evidence="3">The sequence shown here is derived from an EMBL/GenBank/DDBJ whole genome shotgun (WGS) entry which is preliminary data.</text>
</comment>